<accession>A0A0L6UMP8</accession>
<protein>
    <submittedName>
        <fullName evidence="2">Uncharacterized protein</fullName>
    </submittedName>
</protein>
<feature type="compositionally biased region" description="Polar residues" evidence="1">
    <location>
        <begin position="1"/>
        <end position="11"/>
    </location>
</feature>
<dbReference type="OrthoDB" id="2500617at2759"/>
<dbReference type="AlphaFoldDB" id="A0A0L6UMP8"/>
<evidence type="ECO:0000256" key="1">
    <source>
        <dbReference type="SAM" id="MobiDB-lite"/>
    </source>
</evidence>
<name>A0A0L6UMP8_9BASI</name>
<organism evidence="2 3">
    <name type="scientific">Puccinia sorghi</name>
    <dbReference type="NCBI Taxonomy" id="27349"/>
    <lineage>
        <taxon>Eukaryota</taxon>
        <taxon>Fungi</taxon>
        <taxon>Dikarya</taxon>
        <taxon>Basidiomycota</taxon>
        <taxon>Pucciniomycotina</taxon>
        <taxon>Pucciniomycetes</taxon>
        <taxon>Pucciniales</taxon>
        <taxon>Pucciniaceae</taxon>
        <taxon>Puccinia</taxon>
    </lineage>
</organism>
<evidence type="ECO:0000313" key="2">
    <source>
        <dbReference type="EMBL" id="KNZ49120.1"/>
    </source>
</evidence>
<feature type="region of interest" description="Disordered" evidence="1">
    <location>
        <begin position="1"/>
        <end position="28"/>
    </location>
</feature>
<dbReference type="EMBL" id="LAVV01010387">
    <property type="protein sequence ID" value="KNZ49120.1"/>
    <property type="molecule type" value="Genomic_DNA"/>
</dbReference>
<keyword evidence="3" id="KW-1185">Reference proteome</keyword>
<evidence type="ECO:0000313" key="3">
    <source>
        <dbReference type="Proteomes" id="UP000037035"/>
    </source>
</evidence>
<comment type="caution">
    <text evidence="2">The sequence shown here is derived from an EMBL/GenBank/DDBJ whole genome shotgun (WGS) entry which is preliminary data.</text>
</comment>
<dbReference type="VEuPathDB" id="FungiDB:VP01_51g10"/>
<gene>
    <name evidence="2" type="ORF">VP01_51g10</name>
</gene>
<proteinExistence type="predicted"/>
<dbReference type="Proteomes" id="UP000037035">
    <property type="component" value="Unassembled WGS sequence"/>
</dbReference>
<feature type="compositionally biased region" description="Basic and acidic residues" evidence="1">
    <location>
        <begin position="12"/>
        <end position="22"/>
    </location>
</feature>
<sequence length="137" mass="14809">MPSQDETSSCDDSLREAAEDHGGSSSSVRVARLRETILAVDRPRRLSGRIAEDPSQGKIPQLAAIYMFPSSPARPSCSPSPNNLLSLIQSLAKDPQRAQLRSQSSDPFLLSNPPVGTFSSFSTISKSFACLNIMKRS</sequence>
<reference evidence="2 3" key="1">
    <citation type="submission" date="2015-08" db="EMBL/GenBank/DDBJ databases">
        <title>Next Generation Sequencing and Analysis of the Genome of Puccinia sorghi L Schw, the Causal Agent of Maize Common Rust.</title>
        <authorList>
            <person name="Rochi L."/>
            <person name="Burguener G."/>
            <person name="Darino M."/>
            <person name="Turjanski A."/>
            <person name="Kreff E."/>
            <person name="Dieguez M.J."/>
            <person name="Sacco F."/>
        </authorList>
    </citation>
    <scope>NUCLEOTIDE SEQUENCE [LARGE SCALE GENOMIC DNA]</scope>
    <source>
        <strain evidence="2 3">RO10H11247</strain>
    </source>
</reference>